<sequence length="67" mass="7714">MIQHLAHRGGMKYINGLIHEETHEDVRLAAECRCQSVAQLNDGERWLIGALSEFRILAAKSQEKKRR</sequence>
<protein>
    <submittedName>
        <fullName evidence="1">Uncharacterized protein</fullName>
    </submittedName>
</protein>
<organism evidence="1 2">
    <name type="scientific">Parasponia andersonii</name>
    <name type="common">Sponia andersonii</name>
    <dbReference type="NCBI Taxonomy" id="3476"/>
    <lineage>
        <taxon>Eukaryota</taxon>
        <taxon>Viridiplantae</taxon>
        <taxon>Streptophyta</taxon>
        <taxon>Embryophyta</taxon>
        <taxon>Tracheophyta</taxon>
        <taxon>Spermatophyta</taxon>
        <taxon>Magnoliopsida</taxon>
        <taxon>eudicotyledons</taxon>
        <taxon>Gunneridae</taxon>
        <taxon>Pentapetalae</taxon>
        <taxon>rosids</taxon>
        <taxon>fabids</taxon>
        <taxon>Rosales</taxon>
        <taxon>Cannabaceae</taxon>
        <taxon>Parasponia</taxon>
    </lineage>
</organism>
<reference evidence="2" key="1">
    <citation type="submission" date="2016-06" db="EMBL/GenBank/DDBJ databases">
        <title>Parallel loss of symbiosis genes in relatives of nitrogen-fixing non-legume Parasponia.</title>
        <authorList>
            <person name="Van Velzen R."/>
            <person name="Holmer R."/>
            <person name="Bu F."/>
            <person name="Rutten L."/>
            <person name="Van Zeijl A."/>
            <person name="Liu W."/>
            <person name="Santuari L."/>
            <person name="Cao Q."/>
            <person name="Sharma T."/>
            <person name="Shen D."/>
            <person name="Roswanjaya Y."/>
            <person name="Wardhani T."/>
            <person name="Kalhor M.S."/>
            <person name="Jansen J."/>
            <person name="Van den Hoogen J."/>
            <person name="Gungor B."/>
            <person name="Hartog M."/>
            <person name="Hontelez J."/>
            <person name="Verver J."/>
            <person name="Yang W.-C."/>
            <person name="Schijlen E."/>
            <person name="Repin R."/>
            <person name="Schilthuizen M."/>
            <person name="Schranz E."/>
            <person name="Heidstra R."/>
            <person name="Miyata K."/>
            <person name="Fedorova E."/>
            <person name="Kohlen W."/>
            <person name="Bisseling T."/>
            <person name="Smit S."/>
            <person name="Geurts R."/>
        </authorList>
    </citation>
    <scope>NUCLEOTIDE SEQUENCE [LARGE SCALE GENOMIC DNA]</scope>
    <source>
        <strain evidence="2">cv. WU1-14</strain>
    </source>
</reference>
<dbReference type="Proteomes" id="UP000237105">
    <property type="component" value="Unassembled WGS sequence"/>
</dbReference>
<evidence type="ECO:0000313" key="2">
    <source>
        <dbReference type="Proteomes" id="UP000237105"/>
    </source>
</evidence>
<proteinExistence type="predicted"/>
<gene>
    <name evidence="1" type="ORF">PanWU01x14_339560</name>
</gene>
<dbReference type="EMBL" id="JXTB01000631">
    <property type="protein sequence ID" value="PON35027.1"/>
    <property type="molecule type" value="Genomic_DNA"/>
</dbReference>
<accession>A0A2P5AER8</accession>
<comment type="caution">
    <text evidence="1">The sequence shown here is derived from an EMBL/GenBank/DDBJ whole genome shotgun (WGS) entry which is preliminary data.</text>
</comment>
<name>A0A2P5AER8_PARAD</name>
<evidence type="ECO:0000313" key="1">
    <source>
        <dbReference type="EMBL" id="PON35027.1"/>
    </source>
</evidence>
<dbReference type="AlphaFoldDB" id="A0A2P5AER8"/>
<keyword evidence="2" id="KW-1185">Reference proteome</keyword>